<proteinExistence type="predicted"/>
<keyword evidence="6" id="KW-1185">Reference proteome</keyword>
<dbReference type="NCBIfam" id="TIGR01720">
    <property type="entry name" value="NRPS-para261"/>
    <property type="match status" value="1"/>
</dbReference>
<dbReference type="InterPro" id="IPR006162">
    <property type="entry name" value="Ppantetheine_attach_site"/>
</dbReference>
<dbReference type="Pfam" id="PF00550">
    <property type="entry name" value="PP-binding"/>
    <property type="match status" value="1"/>
</dbReference>
<dbReference type="PANTHER" id="PTHR45398">
    <property type="match status" value="1"/>
</dbReference>
<comment type="caution">
    <text evidence="5">The sequence shown here is derived from an EMBL/GenBank/DDBJ whole genome shotgun (WGS) entry which is preliminary data.</text>
</comment>
<dbReference type="EMBL" id="BDCX01000041">
    <property type="protein sequence ID" value="GAT71494.1"/>
    <property type="molecule type" value="Genomic_DNA"/>
</dbReference>
<dbReference type="InterPro" id="IPR010060">
    <property type="entry name" value="NRPS_synth"/>
</dbReference>
<dbReference type="Pfam" id="PF00668">
    <property type="entry name" value="Condensation"/>
    <property type="match status" value="1"/>
</dbReference>
<dbReference type="PROSITE" id="PS00012">
    <property type="entry name" value="PHOSPHOPANTETHEINE"/>
    <property type="match status" value="1"/>
</dbReference>
<dbReference type="InterPro" id="IPR036736">
    <property type="entry name" value="ACP-like_sf"/>
</dbReference>
<dbReference type="GO" id="GO:0003824">
    <property type="term" value="F:catalytic activity"/>
    <property type="evidence" value="ECO:0007669"/>
    <property type="project" value="InterPro"/>
</dbReference>
<name>A0A171DR15_9ACTN</name>
<keyword evidence="2" id="KW-0596">Phosphopantetheine</keyword>
<evidence type="ECO:0000256" key="3">
    <source>
        <dbReference type="ARBA" id="ARBA00022553"/>
    </source>
</evidence>
<feature type="domain" description="Carrier" evidence="4">
    <location>
        <begin position="1"/>
        <end position="63"/>
    </location>
</feature>
<dbReference type="PROSITE" id="PS50075">
    <property type="entry name" value="CARRIER"/>
    <property type="match status" value="1"/>
</dbReference>
<dbReference type="Gene3D" id="3.30.559.30">
    <property type="entry name" value="Nonribosomal peptide synthetase, condensation domain"/>
    <property type="match status" value="1"/>
</dbReference>
<dbReference type="Proteomes" id="UP000077701">
    <property type="component" value="Unassembled WGS sequence"/>
</dbReference>
<dbReference type="Gene3D" id="3.30.559.10">
    <property type="entry name" value="Chloramphenicol acetyltransferase-like domain"/>
    <property type="match status" value="1"/>
</dbReference>
<accession>A0A171DR15</accession>
<reference evidence="5 6" key="1">
    <citation type="journal article" date="2016" name="Genome Announc.">
        <title>Draft Genome Sequence of Planomonospora sphaerica JCM9374, a Rare Actinomycete.</title>
        <authorList>
            <person name="Dohra H."/>
            <person name="Suzuki T."/>
            <person name="Inoue Y."/>
            <person name="Kodani S."/>
        </authorList>
    </citation>
    <scope>NUCLEOTIDE SEQUENCE [LARGE SCALE GENOMIC DNA]</scope>
    <source>
        <strain evidence="5 6">JCM 9374</strain>
    </source>
</reference>
<dbReference type="InterPro" id="IPR020806">
    <property type="entry name" value="PKS_PP-bd"/>
</dbReference>
<evidence type="ECO:0000256" key="2">
    <source>
        <dbReference type="ARBA" id="ARBA00022450"/>
    </source>
</evidence>
<dbReference type="GO" id="GO:0008610">
    <property type="term" value="P:lipid biosynthetic process"/>
    <property type="evidence" value="ECO:0007669"/>
    <property type="project" value="UniProtKB-ARBA"/>
</dbReference>
<evidence type="ECO:0000313" key="5">
    <source>
        <dbReference type="EMBL" id="GAT71494.1"/>
    </source>
</evidence>
<evidence type="ECO:0000256" key="1">
    <source>
        <dbReference type="ARBA" id="ARBA00001957"/>
    </source>
</evidence>
<dbReference type="STRING" id="161355.PS9374_07185"/>
<dbReference type="PANTHER" id="PTHR45398:SF1">
    <property type="entry name" value="ENZYME, PUTATIVE (JCVI)-RELATED"/>
    <property type="match status" value="1"/>
</dbReference>
<protein>
    <submittedName>
        <fullName evidence="5">Non-ribosomal peptide synthetase</fullName>
    </submittedName>
</protein>
<comment type="cofactor">
    <cofactor evidence="1">
        <name>pantetheine 4'-phosphate</name>
        <dbReference type="ChEBI" id="CHEBI:47942"/>
    </cofactor>
</comment>
<dbReference type="InterPro" id="IPR023213">
    <property type="entry name" value="CAT-like_dom_sf"/>
</dbReference>
<evidence type="ECO:0000259" key="4">
    <source>
        <dbReference type="PROSITE" id="PS50075"/>
    </source>
</evidence>
<dbReference type="AlphaFoldDB" id="A0A171DR15"/>
<reference evidence="6" key="2">
    <citation type="submission" date="2016-04" db="EMBL/GenBank/DDBJ databases">
        <title>Planomonospora sphaerica JCM9374 whole genome shotgun sequence.</title>
        <authorList>
            <person name="Suzuki T."/>
            <person name="Dohra H."/>
            <person name="Kodani S."/>
        </authorList>
    </citation>
    <scope>NUCLEOTIDE SEQUENCE [LARGE SCALE GENOMIC DNA]</scope>
    <source>
        <strain evidence="6">JCM 9374</strain>
    </source>
</reference>
<keyword evidence="3" id="KW-0597">Phosphoprotein</keyword>
<evidence type="ECO:0000313" key="6">
    <source>
        <dbReference type="Proteomes" id="UP000077701"/>
    </source>
</evidence>
<organism evidence="5 6">
    <name type="scientific">Planomonospora sphaerica</name>
    <dbReference type="NCBI Taxonomy" id="161355"/>
    <lineage>
        <taxon>Bacteria</taxon>
        <taxon>Bacillati</taxon>
        <taxon>Actinomycetota</taxon>
        <taxon>Actinomycetes</taxon>
        <taxon>Streptosporangiales</taxon>
        <taxon>Streptosporangiaceae</taxon>
        <taxon>Planomonospora</taxon>
    </lineage>
</organism>
<dbReference type="GO" id="GO:0031177">
    <property type="term" value="F:phosphopantetheine binding"/>
    <property type="evidence" value="ECO:0007669"/>
    <property type="project" value="InterPro"/>
</dbReference>
<sequence>MFAEVLGVGSVGVGDGFFDLGGDSVLAIRLVARAREAGVVFSPREVFRHQSVRALAAVAAEEAAGAVGEPEGAGIGPVDPTPIMHWLAGRDGPIGGFSQTVVLRVPPELGLEALTAGLQAVLDRHDALRLVCSGAEALLGDGRGVLEVPPSGSVRADECVRRVEVAGDPEEAVAEAAARSRAELDPAAGRMVRVVWLDAGAGVPGRLVVTVHHLSVDGVSWRILLPDLFAAWDAARRGEAPVLPAVPTSFRTWARMLRDEARTRTGELDDWIDILDGPDPRIGHRPLDPDKDTVATVRTLRLTLPPERTEPLLTTVPAAFHGRALDVLLTGLTLAVAHWRRKRGGRGTSVLLHLEGHGREEIAGGVDLSRTVGWFTTLYPVRLDAGATAWTDGRTVTRAVKQVKEQLRAVPDNGIGYGLLRHLDPESAAELDGLPRPQIVFNHLGRVATGEGDWNVVPAELGGHDPEMPVAHVLEINTTVRDRPDGPHLEAAWSWPDGVLTEAEAEELAGTWFDALGGLAAHGSGGHTPSDLLVELDQDEIDRIQTAWEDR</sequence>
<dbReference type="SUPFAM" id="SSF52777">
    <property type="entry name" value="CoA-dependent acyltransferases"/>
    <property type="match status" value="2"/>
</dbReference>
<dbReference type="InterPro" id="IPR009081">
    <property type="entry name" value="PP-bd_ACP"/>
</dbReference>
<dbReference type="InterPro" id="IPR001242">
    <property type="entry name" value="Condensation_dom"/>
</dbReference>
<gene>
    <name evidence="5" type="ORF">PS9374_07185</name>
</gene>
<dbReference type="Gene3D" id="1.10.1200.10">
    <property type="entry name" value="ACP-like"/>
    <property type="match status" value="1"/>
</dbReference>
<dbReference type="SMART" id="SM00823">
    <property type="entry name" value="PKS_PP"/>
    <property type="match status" value="1"/>
</dbReference>
<dbReference type="SUPFAM" id="SSF47336">
    <property type="entry name" value="ACP-like"/>
    <property type="match status" value="1"/>
</dbReference>